<accession>T1ALH2</accession>
<name>T1ALH2_9ZZZZ</name>
<evidence type="ECO:0000313" key="1">
    <source>
        <dbReference type="EMBL" id="EQD57333.1"/>
    </source>
</evidence>
<sequence>MRGKRLNTKLIGKHAHAHDAFLQLAHVALELGQSGAQLLGLRSLDLRAELTQHRLGDHQLPDGVHQFVDLLHADANRAGV</sequence>
<reference evidence="1" key="1">
    <citation type="submission" date="2013-08" db="EMBL/GenBank/DDBJ databases">
        <authorList>
            <person name="Mendez C."/>
            <person name="Richter M."/>
            <person name="Ferrer M."/>
            <person name="Sanchez J."/>
        </authorList>
    </citation>
    <scope>NUCLEOTIDE SEQUENCE</scope>
</reference>
<comment type="caution">
    <text evidence="1">The sequence shown here is derived from an EMBL/GenBank/DDBJ whole genome shotgun (WGS) entry which is preliminary data.</text>
</comment>
<feature type="non-terminal residue" evidence="1">
    <location>
        <position position="80"/>
    </location>
</feature>
<gene>
    <name evidence="1" type="ORF">B1B_08862</name>
</gene>
<organism evidence="1">
    <name type="scientific">mine drainage metagenome</name>
    <dbReference type="NCBI Taxonomy" id="410659"/>
    <lineage>
        <taxon>unclassified sequences</taxon>
        <taxon>metagenomes</taxon>
        <taxon>ecological metagenomes</taxon>
    </lineage>
</organism>
<proteinExistence type="predicted"/>
<dbReference type="AlphaFoldDB" id="T1ALH2"/>
<protein>
    <submittedName>
        <fullName evidence="1">Uncharacterized protein</fullName>
    </submittedName>
</protein>
<dbReference type="EMBL" id="AUZY01005816">
    <property type="protein sequence ID" value="EQD57333.1"/>
    <property type="molecule type" value="Genomic_DNA"/>
</dbReference>
<reference evidence="1" key="2">
    <citation type="journal article" date="2014" name="ISME J.">
        <title>Microbial stratification in low pH oxic and suboxic macroscopic growths along an acid mine drainage.</title>
        <authorList>
            <person name="Mendez-Garcia C."/>
            <person name="Mesa V."/>
            <person name="Sprenger R.R."/>
            <person name="Richter M."/>
            <person name="Diez M.S."/>
            <person name="Solano J."/>
            <person name="Bargiela R."/>
            <person name="Golyshina O.V."/>
            <person name="Manteca A."/>
            <person name="Ramos J.L."/>
            <person name="Gallego J.R."/>
            <person name="Llorente I."/>
            <person name="Martins Dos Santos V.A."/>
            <person name="Jensen O.N."/>
            <person name="Pelaez A.I."/>
            <person name="Sanchez J."/>
            <person name="Ferrer M."/>
        </authorList>
    </citation>
    <scope>NUCLEOTIDE SEQUENCE</scope>
</reference>